<feature type="compositionally biased region" description="Acidic residues" evidence="1">
    <location>
        <begin position="574"/>
        <end position="584"/>
    </location>
</feature>
<feature type="compositionally biased region" description="Polar residues" evidence="1">
    <location>
        <begin position="434"/>
        <end position="444"/>
    </location>
</feature>
<feature type="compositionally biased region" description="Low complexity" evidence="1">
    <location>
        <begin position="509"/>
        <end position="522"/>
    </location>
</feature>
<feature type="compositionally biased region" description="Polar residues" evidence="1">
    <location>
        <begin position="631"/>
        <end position="646"/>
    </location>
</feature>
<evidence type="ECO:0000313" key="2">
    <source>
        <dbReference type="EMBL" id="KAK6006847.1"/>
    </source>
</evidence>
<feature type="region of interest" description="Disordered" evidence="1">
    <location>
        <begin position="320"/>
        <end position="358"/>
    </location>
</feature>
<feature type="compositionally biased region" description="Polar residues" evidence="1">
    <location>
        <begin position="320"/>
        <end position="347"/>
    </location>
</feature>
<feature type="compositionally biased region" description="Basic and acidic residues" evidence="1">
    <location>
        <begin position="792"/>
        <end position="801"/>
    </location>
</feature>
<feature type="compositionally biased region" description="Polar residues" evidence="1">
    <location>
        <begin position="699"/>
        <end position="714"/>
    </location>
</feature>
<feature type="compositionally biased region" description="Acidic residues" evidence="1">
    <location>
        <begin position="461"/>
        <end position="474"/>
    </location>
</feature>
<protein>
    <recommendedName>
        <fullName evidence="4">Protein Zds1 C-terminal domain-containing protein</fullName>
    </recommendedName>
</protein>
<sequence length="1013" mass="110946">MRSRFPLDPTPSATSPLPSDHTQHTRGPLAAKSTNYHTSPAIKSMLLEPKDCQGNNWQFKVTVEAEQMPASAKSLTRTQLIPLHDMENTQVPDLCPVSQLGDHASTDYSLSEIDFHEPQDRPQSAHHPAAVDSLSPEAARPLVSRRTPASARIGSSRKHLGSSVRSVTQRTEPEAVDEPQFDQDEEPDAVLGACAPGDATMLESEEFSMISVDSLPSRVTGHSSPSHALQAAGRDATINRSYMPSSPPAFVADRTTPVPEDATPENPRAPQPSQNHDVDISTPLRESARKSGRALQDALNGPFRESVSRELPATRESIFNGFSSGTRRQLQQSLHTGQNLASPSAMQNAPRLAPTTSTMPNYLSPFHSPVRQQETFDSLPARMLTPQTDDNSHSSASTRNVEYPELAQESERTTQVREEPEMSYVDVQRALASHMQSPPRSSPASEHDAIDQPADNIVEPEAGEDAEDDQDIWQEEASRSLIDDGGSPEQADLFLDDLVAKPHRRKLPSTSRRTSGASSTYSNSPEAQGRQNRKVSASTMGSRKSSGVMTPPSSDDGSVVIVERSSVSARTAADEDLSQSESGDDTGMFFQSNLPSVYNGKAKKPITDSAKSSFAPSSPLRNTFLDFSPAKNVQSSQSSFNPNLSAGPSPLRRSLVESINLNNAQAPRREVEIDTSHTDSSLASDAQQIQREMRGKSSRAASTISSLTSGSQVRGSRRAASANTIDLTISDSSEQDVSTISSRSRSYQEELNLDSPMRVKVNFNDDTGNSTLLKPKRQYPPLFDNVPTLSKPAKESPEESQPKSPLLKLTESFWEAVTKPPVYASPERKPAVMLESAPVATVPDHVLRLRRKYGLLPDTHPFIYAHIRTLHRMLNSTRSRSGSSIVPRSGPLGHGLSRLLGKSKINELDQRFVWTQTHLHVVDSFMSLLLPQEERDRLQYDTGSWGDAEALRHRGRDSKGRYGDEVVFNGVKGGLIEASWAADVLVDIVFKEEMNAKKKRVAEMMARAERMEI</sequence>
<evidence type="ECO:0000313" key="3">
    <source>
        <dbReference type="Proteomes" id="UP001341245"/>
    </source>
</evidence>
<reference evidence="2 3" key="1">
    <citation type="submission" date="2023-11" db="EMBL/GenBank/DDBJ databases">
        <title>Draft genome sequence and annotation of the polyextremotolerant black yeast-like fungus Aureobasidium pullulans NRRL 62042.</title>
        <authorList>
            <person name="Dielentheis-Frenken M.R.E."/>
            <person name="Wibberg D."/>
            <person name="Blank L.M."/>
            <person name="Tiso T."/>
        </authorList>
    </citation>
    <scope>NUCLEOTIDE SEQUENCE [LARGE SCALE GENOMIC DNA]</scope>
    <source>
        <strain evidence="2 3">NRRL 62042</strain>
    </source>
</reference>
<feature type="region of interest" description="Disordered" evidence="1">
    <location>
        <begin position="383"/>
        <end position="719"/>
    </location>
</feature>
<feature type="region of interest" description="Disordered" evidence="1">
    <location>
        <begin position="239"/>
        <end position="308"/>
    </location>
</feature>
<dbReference type="EMBL" id="JASGXD010000003">
    <property type="protein sequence ID" value="KAK6006847.1"/>
    <property type="molecule type" value="Genomic_DNA"/>
</dbReference>
<feature type="region of interest" description="Disordered" evidence="1">
    <location>
        <begin position="1"/>
        <end position="36"/>
    </location>
</feature>
<evidence type="ECO:0008006" key="4">
    <source>
        <dbReference type="Google" id="ProtNLM"/>
    </source>
</evidence>
<feature type="compositionally biased region" description="Polar residues" evidence="1">
    <location>
        <begin position="609"/>
        <end position="621"/>
    </location>
</feature>
<proteinExistence type="predicted"/>
<dbReference type="Proteomes" id="UP001341245">
    <property type="component" value="Unassembled WGS sequence"/>
</dbReference>
<feature type="compositionally biased region" description="Polar residues" evidence="1">
    <location>
        <begin position="678"/>
        <end position="690"/>
    </location>
</feature>
<name>A0ABR0TRW9_AURPU</name>
<feature type="compositionally biased region" description="Polar residues" evidence="1">
    <location>
        <begin position="523"/>
        <end position="556"/>
    </location>
</feature>
<feature type="compositionally biased region" description="Acidic residues" evidence="1">
    <location>
        <begin position="174"/>
        <end position="188"/>
    </location>
</feature>
<organism evidence="2 3">
    <name type="scientific">Aureobasidium pullulans</name>
    <name type="common">Black yeast</name>
    <name type="synonym">Pullularia pullulans</name>
    <dbReference type="NCBI Taxonomy" id="5580"/>
    <lineage>
        <taxon>Eukaryota</taxon>
        <taxon>Fungi</taxon>
        <taxon>Dikarya</taxon>
        <taxon>Ascomycota</taxon>
        <taxon>Pezizomycotina</taxon>
        <taxon>Dothideomycetes</taxon>
        <taxon>Dothideomycetidae</taxon>
        <taxon>Dothideales</taxon>
        <taxon>Saccotheciaceae</taxon>
        <taxon>Aureobasidium</taxon>
    </lineage>
</organism>
<comment type="caution">
    <text evidence="2">The sequence shown here is derived from an EMBL/GenBank/DDBJ whole genome shotgun (WGS) entry which is preliminary data.</text>
</comment>
<accession>A0ABR0TRW9</accession>
<keyword evidence="3" id="KW-1185">Reference proteome</keyword>
<feature type="compositionally biased region" description="Basic and acidic residues" evidence="1">
    <location>
        <begin position="409"/>
        <end position="420"/>
    </location>
</feature>
<feature type="compositionally biased region" description="Polar residues" evidence="1">
    <location>
        <begin position="385"/>
        <end position="400"/>
    </location>
</feature>
<gene>
    <name evidence="2" type="ORF">QM012_005855</name>
</gene>
<feature type="region of interest" description="Disordered" evidence="1">
    <location>
        <begin position="786"/>
        <end position="805"/>
    </location>
</feature>
<evidence type="ECO:0000256" key="1">
    <source>
        <dbReference type="SAM" id="MobiDB-lite"/>
    </source>
</evidence>
<feature type="region of interest" description="Disordered" evidence="1">
    <location>
        <begin position="117"/>
        <end position="188"/>
    </location>
</feature>
<feature type="compositionally biased region" description="Basic and acidic residues" evidence="1">
    <location>
        <begin position="667"/>
        <end position="677"/>
    </location>
</feature>